<evidence type="ECO:0000313" key="3">
    <source>
        <dbReference type="EMBL" id="QDS91295.1"/>
    </source>
</evidence>
<evidence type="ECO:0000256" key="1">
    <source>
        <dbReference type="SAM" id="Phobius"/>
    </source>
</evidence>
<keyword evidence="1" id="KW-0472">Membrane</keyword>
<accession>A0A517M8T5</accession>
<dbReference type="EMBL" id="CP036262">
    <property type="protein sequence ID" value="QDS91295.1"/>
    <property type="molecule type" value="Genomic_DNA"/>
</dbReference>
<dbReference type="Pfam" id="PF13400">
    <property type="entry name" value="Tad"/>
    <property type="match status" value="1"/>
</dbReference>
<keyword evidence="1" id="KW-0812">Transmembrane</keyword>
<gene>
    <name evidence="3" type="ORF">FF011L_00240</name>
</gene>
<dbReference type="Proteomes" id="UP000320672">
    <property type="component" value="Chromosome"/>
</dbReference>
<reference evidence="3 4" key="1">
    <citation type="submission" date="2019-02" db="EMBL/GenBank/DDBJ databases">
        <title>Deep-cultivation of Planctomycetes and their phenomic and genomic characterization uncovers novel biology.</title>
        <authorList>
            <person name="Wiegand S."/>
            <person name="Jogler M."/>
            <person name="Boedeker C."/>
            <person name="Pinto D."/>
            <person name="Vollmers J."/>
            <person name="Rivas-Marin E."/>
            <person name="Kohn T."/>
            <person name="Peeters S.H."/>
            <person name="Heuer A."/>
            <person name="Rast P."/>
            <person name="Oberbeckmann S."/>
            <person name="Bunk B."/>
            <person name="Jeske O."/>
            <person name="Meyerdierks A."/>
            <person name="Storesund J.E."/>
            <person name="Kallscheuer N."/>
            <person name="Luecker S."/>
            <person name="Lage O.M."/>
            <person name="Pohl T."/>
            <person name="Merkel B.J."/>
            <person name="Hornburger P."/>
            <person name="Mueller R.-W."/>
            <person name="Bruemmer F."/>
            <person name="Labrenz M."/>
            <person name="Spormann A.M."/>
            <person name="Op den Camp H."/>
            <person name="Overmann J."/>
            <person name="Amann R."/>
            <person name="Jetten M.S.M."/>
            <person name="Mascher T."/>
            <person name="Medema M.H."/>
            <person name="Devos D.P."/>
            <person name="Kaster A.-K."/>
            <person name="Ovreas L."/>
            <person name="Rohde M."/>
            <person name="Galperin M.Y."/>
            <person name="Jogler C."/>
        </authorList>
    </citation>
    <scope>NUCLEOTIDE SEQUENCE [LARGE SCALE GENOMIC DNA]</scope>
    <source>
        <strain evidence="3 4">FF011L</strain>
    </source>
</reference>
<dbReference type="InterPro" id="IPR028087">
    <property type="entry name" value="Tad_N"/>
</dbReference>
<evidence type="ECO:0000259" key="2">
    <source>
        <dbReference type="Pfam" id="PF13400"/>
    </source>
</evidence>
<organism evidence="3 4">
    <name type="scientific">Roseimaritima multifibrata</name>
    <dbReference type="NCBI Taxonomy" id="1930274"/>
    <lineage>
        <taxon>Bacteria</taxon>
        <taxon>Pseudomonadati</taxon>
        <taxon>Planctomycetota</taxon>
        <taxon>Planctomycetia</taxon>
        <taxon>Pirellulales</taxon>
        <taxon>Pirellulaceae</taxon>
        <taxon>Roseimaritima</taxon>
    </lineage>
</organism>
<proteinExistence type="predicted"/>
<keyword evidence="4" id="KW-1185">Reference proteome</keyword>
<protein>
    <recommendedName>
        <fullName evidence="2">Putative Flp pilus-assembly TadG-like N-terminal domain-containing protein</fullName>
    </recommendedName>
</protein>
<keyword evidence="1" id="KW-1133">Transmembrane helix</keyword>
<dbReference type="AlphaFoldDB" id="A0A517M8T5"/>
<dbReference type="RefSeq" id="WP_218932906.1">
    <property type="nucleotide sequence ID" value="NZ_CP036262.1"/>
</dbReference>
<name>A0A517M8T5_9BACT</name>
<feature type="domain" description="Putative Flp pilus-assembly TadG-like N-terminal" evidence="2">
    <location>
        <begin position="23"/>
        <end position="70"/>
    </location>
</feature>
<feature type="transmembrane region" description="Helical" evidence="1">
    <location>
        <begin position="25"/>
        <end position="44"/>
    </location>
</feature>
<sequence>MFATPMHSVPASYRRQRTAKRQGKIVITIAVMMSMIIAVATMVYDGSAMLGKHRRLQNSADALALSTAADLLRFDSADQAISRGYTFADTHGDLSEATVEITSPPIAGRYAGNDQAISVDLMIANKSVFGGFFAGPASQPVHTTATAFIGGSGIESTLIALDPQHQQINILGIPALIGGSASLAGLEVEGLGGLDVYGAVHVNSQYGTLDEDGHRCGLGLLPPHGISVLPGLGLVGLRAEEIRVVGGVDHPGNYAALTGSHCVLKANRLPKRDPYRSLPIPSNSGGSYGGVTVVGLPLIGPTVTLHPGVYDWIQVVSGKVKFEPGIYFLTGRHPITKHSLALLTGSVVGEGVMFYIGAPAGAPATPDSGDLLDLLEPVVGSVDLLPSVLIAQAVSRLELTGINDPGSPYNNLLFFQERDDRRPLIIEANDLLKSCVLSGSIYAQSAHLLMAGRGEYDLTAVTGTMRFVTVGKLTLNPANRLPPADDIFLVE</sequence>
<dbReference type="KEGG" id="rml:FF011L_00240"/>
<evidence type="ECO:0000313" key="4">
    <source>
        <dbReference type="Proteomes" id="UP000320672"/>
    </source>
</evidence>